<feature type="transmembrane region" description="Helical" evidence="9">
    <location>
        <begin position="410"/>
        <end position="433"/>
    </location>
</feature>
<reference evidence="10 11" key="1">
    <citation type="submission" date="2019-03" db="EMBL/GenBank/DDBJ databases">
        <title>Genomic Encyclopedia of Type Strains, Phase IV (KMG-IV): sequencing the most valuable type-strain genomes for metagenomic binning, comparative biology and taxonomic classification.</title>
        <authorList>
            <person name="Goeker M."/>
        </authorList>
    </citation>
    <scope>NUCLEOTIDE SEQUENCE [LARGE SCALE GENOMIC DNA]</scope>
    <source>
        <strain evidence="10 11">DSM 100451</strain>
    </source>
</reference>
<keyword evidence="4" id="KW-1003">Cell membrane</keyword>
<evidence type="ECO:0000256" key="9">
    <source>
        <dbReference type="RuleBase" id="RU362122"/>
    </source>
</evidence>
<organism evidence="10 11">
    <name type="scientific">Allofournierella massiliensis</name>
    <dbReference type="NCBI Taxonomy" id="1650663"/>
    <lineage>
        <taxon>Bacteria</taxon>
        <taxon>Bacillati</taxon>
        <taxon>Bacillota</taxon>
        <taxon>Clostridia</taxon>
        <taxon>Eubacteriales</taxon>
        <taxon>Oscillospiraceae</taxon>
        <taxon>Allofournierella</taxon>
    </lineage>
</organism>
<comment type="function">
    <text evidence="9">Component of the transport system for branched-chain amino acids.</text>
</comment>
<evidence type="ECO:0000256" key="2">
    <source>
        <dbReference type="ARBA" id="ARBA00008540"/>
    </source>
</evidence>
<feature type="transmembrane region" description="Helical" evidence="9">
    <location>
        <begin position="118"/>
        <end position="137"/>
    </location>
</feature>
<name>A0A4R1R7M7_9FIRM</name>
<accession>A0A4R1R7M7</accession>
<evidence type="ECO:0000256" key="3">
    <source>
        <dbReference type="ARBA" id="ARBA00022448"/>
    </source>
</evidence>
<comment type="similarity">
    <text evidence="2 9">Belongs to the branched chain amino acid transporter family.</text>
</comment>
<feature type="transmembrane region" description="Helical" evidence="9">
    <location>
        <begin position="369"/>
        <end position="390"/>
    </location>
</feature>
<comment type="caution">
    <text evidence="10">The sequence shown here is derived from an EMBL/GenBank/DDBJ whole genome shotgun (WGS) entry which is preliminary data.</text>
</comment>
<dbReference type="Proteomes" id="UP000295184">
    <property type="component" value="Unassembled WGS sequence"/>
</dbReference>
<dbReference type="RefSeq" id="WP_058964102.1">
    <property type="nucleotide sequence ID" value="NZ_CABKVM010000016.1"/>
</dbReference>
<feature type="transmembrane region" description="Helical" evidence="9">
    <location>
        <begin position="44"/>
        <end position="72"/>
    </location>
</feature>
<feature type="transmembrane region" description="Helical" evidence="9">
    <location>
        <begin position="272"/>
        <end position="300"/>
    </location>
</feature>
<dbReference type="GO" id="GO:0015818">
    <property type="term" value="P:isoleucine transport"/>
    <property type="evidence" value="ECO:0007669"/>
    <property type="project" value="TreeGrafter"/>
</dbReference>
<dbReference type="Gene3D" id="1.20.1740.10">
    <property type="entry name" value="Amino acid/polyamine transporter I"/>
    <property type="match status" value="1"/>
</dbReference>
<feature type="transmembrane region" description="Helical" evidence="9">
    <location>
        <begin position="336"/>
        <end position="357"/>
    </location>
</feature>
<gene>
    <name evidence="10" type="ORF">EDD77_10187</name>
</gene>
<dbReference type="NCBIfam" id="TIGR00796">
    <property type="entry name" value="livcs"/>
    <property type="match status" value="1"/>
</dbReference>
<feature type="transmembrane region" description="Helical" evidence="9">
    <location>
        <begin position="149"/>
        <end position="173"/>
    </location>
</feature>
<keyword evidence="8 9" id="KW-0472">Membrane</keyword>
<dbReference type="EMBL" id="SLUM01000001">
    <property type="protein sequence ID" value="TCL61633.1"/>
    <property type="molecule type" value="Genomic_DNA"/>
</dbReference>
<protein>
    <recommendedName>
        <fullName evidence="9">Branched-chain amino acid transport system carrier protein</fullName>
    </recommendedName>
</protein>
<dbReference type="InterPro" id="IPR004685">
    <property type="entry name" value="Brnchd-chn_aa_trnsp_Livcs"/>
</dbReference>
<keyword evidence="7 9" id="KW-1133">Transmembrane helix</keyword>
<evidence type="ECO:0000256" key="4">
    <source>
        <dbReference type="ARBA" id="ARBA00022475"/>
    </source>
</evidence>
<evidence type="ECO:0000313" key="11">
    <source>
        <dbReference type="Proteomes" id="UP000295184"/>
    </source>
</evidence>
<dbReference type="GO" id="GO:0015188">
    <property type="term" value="F:L-isoleucine transmembrane transporter activity"/>
    <property type="evidence" value="ECO:0007669"/>
    <property type="project" value="TreeGrafter"/>
</dbReference>
<proteinExistence type="inferred from homology"/>
<feature type="transmembrane region" description="Helical" evidence="9">
    <location>
        <begin position="312"/>
        <end position="330"/>
    </location>
</feature>
<evidence type="ECO:0000256" key="7">
    <source>
        <dbReference type="ARBA" id="ARBA00022989"/>
    </source>
</evidence>
<keyword evidence="5 9" id="KW-0812">Transmembrane</keyword>
<evidence type="ECO:0000256" key="5">
    <source>
        <dbReference type="ARBA" id="ARBA00022692"/>
    </source>
</evidence>
<dbReference type="PANTHER" id="PTHR30588:SF0">
    <property type="entry name" value="BRANCHED-CHAIN AMINO ACID PERMEASE BRNQ"/>
    <property type="match status" value="1"/>
</dbReference>
<keyword evidence="6 9" id="KW-0029">Amino-acid transport</keyword>
<dbReference type="GO" id="GO:0005304">
    <property type="term" value="F:L-valine transmembrane transporter activity"/>
    <property type="evidence" value="ECO:0007669"/>
    <property type="project" value="TreeGrafter"/>
</dbReference>
<feature type="transmembrane region" description="Helical" evidence="9">
    <location>
        <begin position="79"/>
        <end position="98"/>
    </location>
</feature>
<dbReference type="Pfam" id="PF05525">
    <property type="entry name" value="Branch_AA_trans"/>
    <property type="match status" value="1"/>
</dbReference>
<evidence type="ECO:0000256" key="6">
    <source>
        <dbReference type="ARBA" id="ARBA00022970"/>
    </source>
</evidence>
<sequence>MQHLSKRDSFFVGLTLFSMFFGAGNLIFPPFLGAQAGTDTWPAMVGFAISAIGLPVLGVVAVAQSGGLPVLAGRVGKKFAWLFTLLIYVSIGPGLAIPRTASTSFEMAVSPFWPNAPLWVLCLYSFVFFAVAMLVAFKPEKLTDRLGKALGPILLALIFVMVVGCFVNAPGGYGVPGGNYTGNVVAQGFVDGYQTMDTIAALNFGIIIALNIQNRGVTDEKSVVRYTIRAGWIAGAVLLVVYSALAHIGAVSGGSFENYSNGAGVLTNLMSWMYGPAGTALLGLIFVIACLNTCIGLFSCCSEYFSLQWPKIPYRAWVVIFAVISFFVSIAGLDTILAISVPILSAIYPVAIVLIALGLAHRITGKAPLCYPVAVAFTILVSVPCALVQAKLLGGPVAAFFAGLPLYAEGLSWLLPAALGGILGALASCLGLGRRRKL</sequence>
<dbReference type="OrthoDB" id="9783920at2"/>
<feature type="transmembrane region" description="Helical" evidence="9">
    <location>
        <begin position="193"/>
        <end position="212"/>
    </location>
</feature>
<dbReference type="GO" id="GO:0015820">
    <property type="term" value="P:L-leucine transport"/>
    <property type="evidence" value="ECO:0007669"/>
    <property type="project" value="TreeGrafter"/>
</dbReference>
<dbReference type="GO" id="GO:0015190">
    <property type="term" value="F:L-leucine transmembrane transporter activity"/>
    <property type="evidence" value="ECO:0007669"/>
    <property type="project" value="TreeGrafter"/>
</dbReference>
<keyword evidence="3 9" id="KW-0813">Transport</keyword>
<dbReference type="GO" id="GO:0005886">
    <property type="term" value="C:plasma membrane"/>
    <property type="evidence" value="ECO:0007669"/>
    <property type="project" value="UniProtKB-SubCell"/>
</dbReference>
<dbReference type="PANTHER" id="PTHR30588">
    <property type="entry name" value="BRANCHED-CHAIN AMINO ACID TRANSPORT SYSTEM 2 CARRIER PROTEIN"/>
    <property type="match status" value="1"/>
</dbReference>
<evidence type="ECO:0000256" key="8">
    <source>
        <dbReference type="ARBA" id="ARBA00023136"/>
    </source>
</evidence>
<dbReference type="AlphaFoldDB" id="A0A4R1R7M7"/>
<comment type="subcellular location">
    <subcellularLocation>
        <location evidence="1 9">Cell membrane</location>
        <topology evidence="1 9">Multi-pass membrane protein</topology>
    </subcellularLocation>
</comment>
<feature type="transmembrane region" description="Helical" evidence="9">
    <location>
        <begin position="12"/>
        <end position="32"/>
    </location>
</feature>
<evidence type="ECO:0000313" key="10">
    <source>
        <dbReference type="EMBL" id="TCL61633.1"/>
    </source>
</evidence>
<feature type="transmembrane region" description="Helical" evidence="9">
    <location>
        <begin position="232"/>
        <end position="252"/>
    </location>
</feature>
<evidence type="ECO:0000256" key="1">
    <source>
        <dbReference type="ARBA" id="ARBA00004651"/>
    </source>
</evidence>